<comment type="caution">
    <text evidence="2">The sequence shown here is derived from an EMBL/GenBank/DDBJ whole genome shotgun (WGS) entry which is preliminary data.</text>
</comment>
<dbReference type="GO" id="GO:0044010">
    <property type="term" value="P:single-species biofilm formation"/>
    <property type="evidence" value="ECO:0007669"/>
    <property type="project" value="TreeGrafter"/>
</dbReference>
<accession>A0A5C4M2K3</accession>
<keyword evidence="3" id="KW-1185">Reference proteome</keyword>
<keyword evidence="2" id="KW-0808">Transferase</keyword>
<feature type="domain" description="Glycosyltransferase 2-like" evidence="1">
    <location>
        <begin position="7"/>
        <end position="176"/>
    </location>
</feature>
<dbReference type="Pfam" id="PF00535">
    <property type="entry name" value="Glycos_transf_2"/>
    <property type="match status" value="1"/>
</dbReference>
<dbReference type="PANTHER" id="PTHR43685">
    <property type="entry name" value="GLYCOSYLTRANSFERASE"/>
    <property type="match status" value="1"/>
</dbReference>
<dbReference type="AlphaFoldDB" id="A0A5C4M2K3"/>
<evidence type="ECO:0000313" key="2">
    <source>
        <dbReference type="EMBL" id="TNC26458.1"/>
    </source>
</evidence>
<dbReference type="InterPro" id="IPR050834">
    <property type="entry name" value="Glycosyltransf_2"/>
</dbReference>
<name>A0A5C4M2K3_9PSEU</name>
<dbReference type="GO" id="GO:0016740">
    <property type="term" value="F:transferase activity"/>
    <property type="evidence" value="ECO:0007669"/>
    <property type="project" value="UniProtKB-KW"/>
</dbReference>
<dbReference type="PANTHER" id="PTHR43685:SF2">
    <property type="entry name" value="GLYCOSYLTRANSFERASE 2-LIKE DOMAIN-CONTAINING PROTEIN"/>
    <property type="match status" value="1"/>
</dbReference>
<evidence type="ECO:0000313" key="3">
    <source>
        <dbReference type="Proteomes" id="UP000305546"/>
    </source>
</evidence>
<dbReference type="EMBL" id="VDFW01000008">
    <property type="protein sequence ID" value="TNC26458.1"/>
    <property type="molecule type" value="Genomic_DNA"/>
</dbReference>
<dbReference type="InterPro" id="IPR029044">
    <property type="entry name" value="Nucleotide-diphossugar_trans"/>
</dbReference>
<dbReference type="Proteomes" id="UP000305546">
    <property type="component" value="Unassembled WGS sequence"/>
</dbReference>
<evidence type="ECO:0000259" key="1">
    <source>
        <dbReference type="Pfam" id="PF00535"/>
    </source>
</evidence>
<dbReference type="OrthoDB" id="3177103at2"/>
<dbReference type="RefSeq" id="WP_139096747.1">
    <property type="nucleotide sequence ID" value="NZ_VDFW01000008.1"/>
</dbReference>
<dbReference type="InterPro" id="IPR001173">
    <property type="entry name" value="Glyco_trans_2-like"/>
</dbReference>
<gene>
    <name evidence="2" type="ORF">FG385_11930</name>
</gene>
<dbReference type="SUPFAM" id="SSF53448">
    <property type="entry name" value="Nucleotide-diphospho-sugar transferases"/>
    <property type="match status" value="1"/>
</dbReference>
<protein>
    <submittedName>
        <fullName evidence="2">Glycosyltransferase</fullName>
    </submittedName>
</protein>
<organism evidence="2 3">
    <name type="scientific">Amycolatopsis alkalitolerans</name>
    <dbReference type="NCBI Taxonomy" id="2547244"/>
    <lineage>
        <taxon>Bacteria</taxon>
        <taxon>Bacillati</taxon>
        <taxon>Actinomycetota</taxon>
        <taxon>Actinomycetes</taxon>
        <taxon>Pseudonocardiales</taxon>
        <taxon>Pseudonocardiaceae</taxon>
        <taxon>Amycolatopsis</taxon>
    </lineage>
</organism>
<sequence>MSTPAVSVCVPAYQAERYLADAVRSVLSQTFTGFELVVLDNASTDRTPEILAGFTDPRLRVVRNEKVLPLADNWNRAVAETTAPLVKLLCADDLLHPHCLEHQSTVLATDPGLALVCSRRDLINEEARPISRNRGLRGLLGRQRNAEVIRKIVRHGGNPLGEPGGALFRREHFDEVGGFDARWRFPMDLALWIRLLEFGDFFGMRDSLAAFRVGRGSVSSQAQRAEYAEQRSLSESLAASPDWPVRRRDRLVGVAKAPGARLRRQALFLLAKVQAEREGNPPIR</sequence>
<reference evidence="2 3" key="1">
    <citation type="submission" date="2019-06" db="EMBL/GenBank/DDBJ databases">
        <title>Amycolatopsis alkalitolerans sp. nov., isolated from Gastrodia elata Blume.</title>
        <authorList>
            <person name="Narsing Rao M.P."/>
            <person name="Li W.J."/>
        </authorList>
    </citation>
    <scope>NUCLEOTIDE SEQUENCE [LARGE SCALE GENOMIC DNA]</scope>
    <source>
        <strain evidence="2 3">SYSUP0005</strain>
    </source>
</reference>
<dbReference type="Gene3D" id="3.90.550.10">
    <property type="entry name" value="Spore Coat Polysaccharide Biosynthesis Protein SpsA, Chain A"/>
    <property type="match status" value="1"/>
</dbReference>
<proteinExistence type="predicted"/>